<dbReference type="PATRIC" id="fig|1293439.3.peg.1551"/>
<evidence type="ECO:0000313" key="2">
    <source>
        <dbReference type="Proteomes" id="UP000033411"/>
    </source>
</evidence>
<dbReference type="Gene3D" id="3.90.1140.10">
    <property type="entry name" value="Cyclic phosphodiesterase"/>
    <property type="match status" value="1"/>
</dbReference>
<evidence type="ECO:0008006" key="3">
    <source>
        <dbReference type="Google" id="ProtNLM"/>
    </source>
</evidence>
<gene>
    <name evidence="1" type="ORF">WH87_09855</name>
</gene>
<reference evidence="1 2" key="1">
    <citation type="submission" date="2015-03" db="EMBL/GenBank/DDBJ databases">
        <authorList>
            <person name="Lepp D."/>
            <person name="Hassan Y.I."/>
            <person name="Li X.-Z."/>
            <person name="Zhou T."/>
        </authorList>
    </citation>
    <scope>NUCLEOTIDE SEQUENCE [LARGE SCALE GENOMIC DNA]</scope>
    <source>
        <strain evidence="1 2">E84</strain>
    </source>
</reference>
<sequence>MTERFAIYFAPAATGTLWERACTWLGRDPASGDLFDGPVAGIDRPRLLNLTQSANRYGFHATIKAPMALVEDTSEADLRTALADFVVQHEPVNLGPLKLASLQGFLALVPEANEALQDFAAHVVESFDPLRAPMTVKDRAARASKGLTERQIELLDAYGYPYVFEEFQFHMTLSDRLTEEDAHDIARAATTWFAPVLDEPVILDRLSLFHEADAGKPFRRIADFKLGASA</sequence>
<dbReference type="NCBIfam" id="TIGR03223">
    <property type="entry name" value="Phn_opern_protn"/>
    <property type="match status" value="1"/>
</dbReference>
<comment type="caution">
    <text evidence="1">The sequence shown here is derived from an EMBL/GenBank/DDBJ whole genome shotgun (WGS) entry which is preliminary data.</text>
</comment>
<dbReference type="OrthoDB" id="4954742at2"/>
<dbReference type="AlphaFoldDB" id="A0A0F5QAF8"/>
<dbReference type="EMBL" id="LANJ01000016">
    <property type="protein sequence ID" value="KKC37950.1"/>
    <property type="molecule type" value="Genomic_DNA"/>
</dbReference>
<protein>
    <recommendedName>
        <fullName evidence="3">Phosphonate metabolism protein</fullName>
    </recommendedName>
</protein>
<dbReference type="InterPro" id="IPR009389">
    <property type="entry name" value="DUF1045"/>
</dbReference>
<dbReference type="STRING" id="1293439.WH87_09855"/>
<organism evidence="1 2">
    <name type="scientific">Devosia epidermidihirudinis</name>
    <dbReference type="NCBI Taxonomy" id="1293439"/>
    <lineage>
        <taxon>Bacteria</taxon>
        <taxon>Pseudomonadati</taxon>
        <taxon>Pseudomonadota</taxon>
        <taxon>Alphaproteobacteria</taxon>
        <taxon>Hyphomicrobiales</taxon>
        <taxon>Devosiaceae</taxon>
        <taxon>Devosia</taxon>
    </lineage>
</organism>
<name>A0A0F5QAF8_9HYPH</name>
<dbReference type="RefSeq" id="WP_046139292.1">
    <property type="nucleotide sequence ID" value="NZ_LANJ01000016.1"/>
</dbReference>
<evidence type="ECO:0000313" key="1">
    <source>
        <dbReference type="EMBL" id="KKC37950.1"/>
    </source>
</evidence>
<accession>A0A0F5QAF8</accession>
<dbReference type="Proteomes" id="UP000033411">
    <property type="component" value="Unassembled WGS sequence"/>
</dbReference>
<keyword evidence="2" id="KW-1185">Reference proteome</keyword>
<dbReference type="Pfam" id="PF06299">
    <property type="entry name" value="DUF1045"/>
    <property type="match status" value="1"/>
</dbReference>
<proteinExistence type="predicted"/>
<dbReference type="PIRSF" id="PIRSF033328">
    <property type="entry name" value="Phest_Mll4975"/>
    <property type="match status" value="1"/>
</dbReference>